<comment type="caution">
    <text evidence="1">The sequence shown here is derived from an EMBL/GenBank/DDBJ whole genome shotgun (WGS) entry which is preliminary data.</text>
</comment>
<proteinExistence type="predicted"/>
<organism evidence="1 2">
    <name type="scientific">Listeria booriae</name>
    <dbReference type="NCBI Taxonomy" id="1552123"/>
    <lineage>
        <taxon>Bacteria</taxon>
        <taxon>Bacillati</taxon>
        <taxon>Bacillota</taxon>
        <taxon>Bacilli</taxon>
        <taxon>Bacillales</taxon>
        <taxon>Listeriaceae</taxon>
        <taxon>Listeria</taxon>
    </lineage>
</organism>
<dbReference type="EMBL" id="JAASTX010000018">
    <property type="protein sequence ID" value="MBC1492771.1"/>
    <property type="molecule type" value="Genomic_DNA"/>
</dbReference>
<evidence type="ECO:0000313" key="1">
    <source>
        <dbReference type="EMBL" id="MBC1492771.1"/>
    </source>
</evidence>
<protein>
    <submittedName>
        <fullName evidence="1">Uncharacterized protein</fullName>
    </submittedName>
</protein>
<reference evidence="1 2" key="1">
    <citation type="submission" date="2020-03" db="EMBL/GenBank/DDBJ databases">
        <title>Soil Listeria distribution.</title>
        <authorList>
            <person name="Liao J."/>
            <person name="Wiedmann M."/>
        </authorList>
    </citation>
    <scope>NUCLEOTIDE SEQUENCE [LARGE SCALE GENOMIC DNA]</scope>
    <source>
        <strain evidence="1 2">FSL L7-1547</strain>
    </source>
</reference>
<gene>
    <name evidence="1" type="ORF">HCI99_13185</name>
</gene>
<evidence type="ECO:0000313" key="2">
    <source>
        <dbReference type="Proteomes" id="UP000533953"/>
    </source>
</evidence>
<dbReference type="Proteomes" id="UP000533953">
    <property type="component" value="Unassembled WGS sequence"/>
</dbReference>
<dbReference type="AlphaFoldDB" id="A0A7X0XEJ3"/>
<dbReference type="RefSeq" id="WP_185417970.1">
    <property type="nucleotide sequence ID" value="NZ_JAASTX010000018.1"/>
</dbReference>
<sequence length="115" mass="13665">MIFSEHQDRGMKKWGGFLLSEHTEYLEEEKKAPQWEMPMDQEIIFQFLQSIIENKSVAAIQLFKADATEPDPFIEGRIVATEGDWIHVRATEGIRVIDLESIRYIEERGYRKWYK</sequence>
<accession>A0A7X0XEJ3</accession>
<name>A0A7X0XEJ3_9LIST</name>